<sequence>MASLNKASIASSIQTVRDVAQSRRTRRVITGLLIFLVLFGLLGFFAAPPLIRHIAEQQLSKQLDRPATIGRIALNPYTLKLEADGVHIGERGGAGDFVDISRLIVKPSWSSLFRAAPIIDEVQLDSPRFHIVRYDAQRFNFTDLIEKFSKQPAKPASKPTLFSVSNIRLENGQITFDDKLLGETHVIDQWKLGVPFIATLPSKTDIFVEPLLRARIDGSPLAIDGKTKPFAASRESEVSLRFEGLDVPQLISYAPTKLPVIVQSGKLSTDLKLNFVMSNDVPSLRVAGTVDLNDVDVRDHSKAPFFAAHAVHVAAATLEPLKSLYHFDDIRIDAPSANLARDKEGVLSVERMFSTAPAAGASASAAASSAAASASTTAKNAASAPVAASGATTTDKTAQPLDLSIKHFALNDGTVNVHDEAASRPVDLGLQKLAVTLTDFSTLATAPAHYTLNTDFKDAAGSLGVAGAFGLAAKTANAKLDLKSLPLPLLQPYLDAATAAQVVDGALSANANVDANWSKSPAAVMVTDTQLNLQSLKLAPRGSKAPVVSLAQGQVTVKQVDVAGRTADITGVDTTGLVVNAQRLKDGSIDLAALAGPHQAEQQRTAIHAVKKAQAEGPAWHYKIGELNLKDATANFTDNTTPNPVKLSVTPLQLKVQQISDDLSKPLPVDLQATLNKKGTLGVKGDVTATPLKVAVKVNANRLDAAAFEPYFGSKLNALIASALLNANGDLALSQAKALKATYRGDVALVDVRMIDKATSDPFAGWGSLALTNLKADYDEHGTVVDAGRVTFTKFYGRVLLDAQGKLNLKDVVAHESGAAQSLTRDKSGTEPVPLTPQAASSPELASAPVPASSATPTTVTAATPPQNPVKLHFGQLVLQQGRVTYTDNFIKPNYTANLVGIQGTVGAFGTQTTTPAPVDIAAKLAANGPLSIRGTVNPLIAKPALDLTASAHDIELTNLTPYSAKYAGYPITKGKLNVDLHYQLDNDQLNANNHIFIDQLTFGDHVENDTATKLPVRLAISLLKNSRGEIDVNLPVSGSLSNPEFSIGGLIWHAVLNLLQKAVTAPFSLIANAFGGSGEELGYVEFEPGSAKLSDTADKKLDTIVKALADKSSIRIDLIGRVDPAIDEPGLRAQYVEREVKQQKIKDVVGNGESVDLSTVTVDPKEYDKYLTKAYKAADFKKPRNFVGLTKSLPDDEMKAAMAANAPIDDASLRQLAQQRAQAVQQYFEGKIDSSRVFIVAPKLNADGIQDKGATTRVDFGLK</sequence>
<proteinExistence type="predicted"/>
<dbReference type="RefSeq" id="WP_172159826.1">
    <property type="nucleotide sequence ID" value="NZ_WOEZ01000008.1"/>
</dbReference>
<keyword evidence="4" id="KW-1185">Reference proteome</keyword>
<keyword evidence="2" id="KW-1133">Transmembrane helix</keyword>
<dbReference type="Gene3D" id="3.30.1330.60">
    <property type="entry name" value="OmpA-like domain"/>
    <property type="match status" value="1"/>
</dbReference>
<evidence type="ECO:0000313" key="3">
    <source>
        <dbReference type="EMBL" id="NPT53318.1"/>
    </source>
</evidence>
<name>A0A972NJ94_9BURK</name>
<dbReference type="InterPro" id="IPR036737">
    <property type="entry name" value="OmpA-like_sf"/>
</dbReference>
<dbReference type="PANTHER" id="PTHR30441:SF8">
    <property type="entry name" value="DUF748 DOMAIN-CONTAINING PROTEIN"/>
    <property type="match status" value="1"/>
</dbReference>
<feature type="compositionally biased region" description="Low complexity" evidence="1">
    <location>
        <begin position="839"/>
        <end position="865"/>
    </location>
</feature>
<feature type="transmembrane region" description="Helical" evidence="2">
    <location>
        <begin position="28"/>
        <end position="51"/>
    </location>
</feature>
<evidence type="ECO:0000256" key="2">
    <source>
        <dbReference type="SAM" id="Phobius"/>
    </source>
</evidence>
<evidence type="ECO:0000256" key="1">
    <source>
        <dbReference type="SAM" id="MobiDB-lite"/>
    </source>
</evidence>
<dbReference type="PANTHER" id="PTHR30441">
    <property type="entry name" value="DUF748 DOMAIN-CONTAINING PROTEIN"/>
    <property type="match status" value="1"/>
</dbReference>
<dbReference type="EMBL" id="WOEZ01000008">
    <property type="protein sequence ID" value="NPT53318.1"/>
    <property type="molecule type" value="Genomic_DNA"/>
</dbReference>
<dbReference type="InterPro" id="IPR008023">
    <property type="entry name" value="DUF748"/>
</dbReference>
<comment type="caution">
    <text evidence="3">The sequence shown here is derived from an EMBL/GenBank/DDBJ whole genome shotgun (WGS) entry which is preliminary data.</text>
</comment>
<feature type="region of interest" description="Disordered" evidence="1">
    <location>
        <begin position="818"/>
        <end position="867"/>
    </location>
</feature>
<organism evidence="3 4">
    <name type="scientific">Paraburkholderia elongata</name>
    <dbReference type="NCBI Taxonomy" id="2675747"/>
    <lineage>
        <taxon>Bacteria</taxon>
        <taxon>Pseudomonadati</taxon>
        <taxon>Pseudomonadota</taxon>
        <taxon>Betaproteobacteria</taxon>
        <taxon>Burkholderiales</taxon>
        <taxon>Burkholderiaceae</taxon>
        <taxon>Paraburkholderia</taxon>
    </lineage>
</organism>
<dbReference type="Pfam" id="PF05359">
    <property type="entry name" value="DUF748"/>
    <property type="match status" value="3"/>
</dbReference>
<dbReference type="InterPro" id="IPR052894">
    <property type="entry name" value="AsmA-related"/>
</dbReference>
<dbReference type="Proteomes" id="UP000655523">
    <property type="component" value="Unassembled WGS sequence"/>
</dbReference>
<dbReference type="GO" id="GO:0005886">
    <property type="term" value="C:plasma membrane"/>
    <property type="evidence" value="ECO:0007669"/>
    <property type="project" value="TreeGrafter"/>
</dbReference>
<gene>
    <name evidence="3" type="ORF">GNZ13_01475</name>
</gene>
<evidence type="ECO:0000313" key="4">
    <source>
        <dbReference type="Proteomes" id="UP000655523"/>
    </source>
</evidence>
<dbReference type="GO" id="GO:0090313">
    <property type="term" value="P:regulation of protein targeting to membrane"/>
    <property type="evidence" value="ECO:0007669"/>
    <property type="project" value="TreeGrafter"/>
</dbReference>
<protein>
    <submittedName>
        <fullName evidence="3">DUF748 domain-containing protein</fullName>
    </submittedName>
</protein>
<accession>A0A972NJ94</accession>
<keyword evidence="2" id="KW-0472">Membrane</keyword>
<reference evidence="3 4" key="1">
    <citation type="submission" date="2019-11" db="EMBL/GenBank/DDBJ databases">
        <title>Metabolism of dissolved organic matter in forest soils.</title>
        <authorList>
            <person name="Cyle K.T."/>
            <person name="Wilhelm R.C."/>
            <person name="Martinez C.E."/>
        </authorList>
    </citation>
    <scope>NUCLEOTIDE SEQUENCE [LARGE SCALE GENOMIC DNA]</scope>
    <source>
        <strain evidence="3 4">5N</strain>
    </source>
</reference>
<keyword evidence="2" id="KW-0812">Transmembrane</keyword>
<dbReference type="AlphaFoldDB" id="A0A972NJ94"/>